<feature type="domain" description="Btz" evidence="19">
    <location>
        <begin position="170"/>
        <end position="344"/>
    </location>
</feature>
<dbReference type="GO" id="GO:0008380">
    <property type="term" value="P:RNA splicing"/>
    <property type="evidence" value="ECO:0007669"/>
    <property type="project" value="UniProtKB-KW"/>
</dbReference>
<keyword evidence="9" id="KW-0507">mRNA processing</keyword>
<keyword evidence="10" id="KW-0747">Spliceosome</keyword>
<dbReference type="OrthoDB" id="657902at2759"/>
<evidence type="ECO:0000256" key="7">
    <source>
        <dbReference type="ARBA" id="ARBA00022448"/>
    </source>
</evidence>
<feature type="compositionally biased region" description="Low complexity" evidence="18">
    <location>
        <begin position="498"/>
        <end position="507"/>
    </location>
</feature>
<feature type="compositionally biased region" description="Acidic residues" evidence="18">
    <location>
        <begin position="171"/>
        <end position="196"/>
    </location>
</feature>
<dbReference type="PANTHER" id="PTHR13434:SF0">
    <property type="entry name" value="PROTEIN CASC3"/>
    <property type="match status" value="1"/>
</dbReference>
<feature type="compositionally biased region" description="Low complexity" evidence="18">
    <location>
        <begin position="432"/>
        <end position="441"/>
    </location>
</feature>
<organism evidence="20 21">
    <name type="scientific">Hypsibius exemplaris</name>
    <name type="common">Freshwater tardigrade</name>
    <dbReference type="NCBI Taxonomy" id="2072580"/>
    <lineage>
        <taxon>Eukaryota</taxon>
        <taxon>Metazoa</taxon>
        <taxon>Ecdysozoa</taxon>
        <taxon>Tardigrada</taxon>
        <taxon>Eutardigrada</taxon>
        <taxon>Parachela</taxon>
        <taxon>Hypsibioidea</taxon>
        <taxon>Hypsibiidae</taxon>
        <taxon>Hypsibius</taxon>
    </lineage>
</organism>
<evidence type="ECO:0000256" key="8">
    <source>
        <dbReference type="ARBA" id="ARBA00022490"/>
    </source>
</evidence>
<evidence type="ECO:0000256" key="6">
    <source>
        <dbReference type="ARBA" id="ARBA00019964"/>
    </source>
</evidence>
<reference evidence="21" key="1">
    <citation type="submission" date="2017-01" db="EMBL/GenBank/DDBJ databases">
        <title>Comparative genomics of anhydrobiosis in the tardigrade Hypsibius dujardini.</title>
        <authorList>
            <person name="Yoshida Y."/>
            <person name="Koutsovoulos G."/>
            <person name="Laetsch D."/>
            <person name="Stevens L."/>
            <person name="Kumar S."/>
            <person name="Horikawa D."/>
            <person name="Ishino K."/>
            <person name="Komine S."/>
            <person name="Tomita M."/>
            <person name="Blaxter M."/>
            <person name="Arakawa K."/>
        </authorList>
    </citation>
    <scope>NUCLEOTIDE SEQUENCE [LARGE SCALE GENOMIC DNA]</scope>
    <source>
        <strain evidence="21">Z151</strain>
    </source>
</reference>
<evidence type="ECO:0000256" key="11">
    <source>
        <dbReference type="ARBA" id="ARBA00022816"/>
    </source>
</evidence>
<keyword evidence="11" id="KW-0509">mRNA transport</keyword>
<feature type="compositionally biased region" description="Low complexity" evidence="18">
    <location>
        <begin position="518"/>
        <end position="539"/>
    </location>
</feature>
<feature type="compositionally biased region" description="Acidic residues" evidence="18">
    <location>
        <begin position="228"/>
        <end position="241"/>
    </location>
</feature>
<feature type="compositionally biased region" description="Basic and acidic residues" evidence="18">
    <location>
        <begin position="407"/>
        <end position="420"/>
    </location>
</feature>
<evidence type="ECO:0000313" key="20">
    <source>
        <dbReference type="EMBL" id="OQV19426.1"/>
    </source>
</evidence>
<keyword evidence="17" id="KW-0966">Cell projection</keyword>
<dbReference type="AlphaFoldDB" id="A0A1W0WW67"/>
<dbReference type="GO" id="GO:0048471">
    <property type="term" value="C:perinuclear region of cytoplasm"/>
    <property type="evidence" value="ECO:0007669"/>
    <property type="project" value="UniProtKB-SubCell"/>
</dbReference>
<accession>A0A1W0WW67</accession>
<dbReference type="EMBL" id="MTYJ01000039">
    <property type="protein sequence ID" value="OQV19426.1"/>
    <property type="molecule type" value="Genomic_DNA"/>
</dbReference>
<evidence type="ECO:0000256" key="17">
    <source>
        <dbReference type="ARBA" id="ARBA00023273"/>
    </source>
</evidence>
<dbReference type="Proteomes" id="UP000192578">
    <property type="component" value="Unassembled WGS sequence"/>
</dbReference>
<feature type="region of interest" description="Disordered" evidence="18">
    <location>
        <begin position="1"/>
        <end position="50"/>
    </location>
</feature>
<feature type="compositionally biased region" description="Basic and acidic residues" evidence="18">
    <location>
        <begin position="327"/>
        <end position="346"/>
    </location>
</feature>
<gene>
    <name evidence="20" type="ORF">BV898_06540</name>
</gene>
<evidence type="ECO:0000256" key="13">
    <source>
        <dbReference type="ARBA" id="ARBA00022884"/>
    </source>
</evidence>
<keyword evidence="14" id="KW-0866">Nonsense-mediated mRNA decay</keyword>
<dbReference type="GO" id="GO:0030425">
    <property type="term" value="C:dendrite"/>
    <property type="evidence" value="ECO:0007669"/>
    <property type="project" value="UniProtKB-SubCell"/>
</dbReference>
<keyword evidence="13" id="KW-0694">RNA-binding</keyword>
<feature type="compositionally biased region" description="Basic and acidic residues" evidence="18">
    <location>
        <begin position="1"/>
        <end position="25"/>
    </location>
</feature>
<feature type="compositionally biased region" description="Basic and acidic residues" evidence="18">
    <location>
        <begin position="650"/>
        <end position="668"/>
    </location>
</feature>
<keyword evidence="21" id="KW-1185">Reference proteome</keyword>
<evidence type="ECO:0000256" key="4">
    <source>
        <dbReference type="ARBA" id="ARBA00004556"/>
    </source>
</evidence>
<evidence type="ECO:0000256" key="1">
    <source>
        <dbReference type="ARBA" id="ARBA00004210"/>
    </source>
</evidence>
<comment type="subcellular location">
    <subcellularLocation>
        <location evidence="2">Cell projection</location>
        <location evidence="2">Dendrite</location>
    </subcellularLocation>
    <subcellularLocation>
        <location evidence="1">Cytoplasm</location>
        <location evidence="1">Stress granule</location>
    </subcellularLocation>
    <subcellularLocation>
        <location evidence="4">Cytoplasm</location>
        <location evidence="4">Perinuclear region</location>
    </subcellularLocation>
    <subcellularLocation>
        <location evidence="3">Nucleus speckle</location>
    </subcellularLocation>
</comment>
<dbReference type="Pfam" id="PF09405">
    <property type="entry name" value="Btz"/>
    <property type="match status" value="1"/>
</dbReference>
<dbReference type="GO" id="GO:0035145">
    <property type="term" value="C:exon-exon junction complex"/>
    <property type="evidence" value="ECO:0007669"/>
    <property type="project" value="InterPro"/>
</dbReference>
<comment type="similarity">
    <text evidence="5">Belongs to the CASC3 family.</text>
</comment>
<evidence type="ECO:0000256" key="16">
    <source>
        <dbReference type="ARBA" id="ARBA00023242"/>
    </source>
</evidence>
<dbReference type="GO" id="GO:0000184">
    <property type="term" value="P:nuclear-transcribed mRNA catabolic process, nonsense-mediated decay"/>
    <property type="evidence" value="ECO:0007669"/>
    <property type="project" value="UniProtKB-KW"/>
</dbReference>
<keyword evidence="12" id="KW-0810">Translation regulation</keyword>
<feature type="compositionally biased region" description="Low complexity" evidence="18">
    <location>
        <begin position="747"/>
        <end position="757"/>
    </location>
</feature>
<dbReference type="GO" id="GO:0051028">
    <property type="term" value="P:mRNA transport"/>
    <property type="evidence" value="ECO:0007669"/>
    <property type="project" value="UniProtKB-KW"/>
</dbReference>
<feature type="compositionally biased region" description="Pro residues" evidence="18">
    <location>
        <begin position="481"/>
        <end position="497"/>
    </location>
</feature>
<protein>
    <recommendedName>
        <fullName evidence="6">Protein CASC3</fullName>
    </recommendedName>
</protein>
<name>A0A1W0WW67_HYPEX</name>
<evidence type="ECO:0000256" key="12">
    <source>
        <dbReference type="ARBA" id="ARBA00022845"/>
    </source>
</evidence>
<evidence type="ECO:0000256" key="9">
    <source>
        <dbReference type="ARBA" id="ARBA00022664"/>
    </source>
</evidence>
<dbReference type="GO" id="GO:0010494">
    <property type="term" value="C:cytoplasmic stress granule"/>
    <property type="evidence" value="ECO:0007669"/>
    <property type="project" value="UniProtKB-SubCell"/>
</dbReference>
<keyword evidence="8" id="KW-0963">Cytoplasm</keyword>
<comment type="caution">
    <text evidence="20">The sequence shown here is derived from an EMBL/GenBank/DDBJ whole genome shotgun (WGS) entry which is preliminary data.</text>
</comment>
<evidence type="ECO:0000259" key="19">
    <source>
        <dbReference type="SMART" id="SM01044"/>
    </source>
</evidence>
<keyword evidence="7" id="KW-0813">Transport</keyword>
<evidence type="ECO:0000256" key="3">
    <source>
        <dbReference type="ARBA" id="ARBA00004324"/>
    </source>
</evidence>
<feature type="compositionally biased region" description="Basic and acidic residues" evidence="18">
    <location>
        <begin position="197"/>
        <end position="208"/>
    </location>
</feature>
<evidence type="ECO:0000256" key="18">
    <source>
        <dbReference type="SAM" id="MobiDB-lite"/>
    </source>
</evidence>
<sequence>MEANGAEKSENKPADGDGGKSEEKVSPPSSSSLPADNAGDSASAPTETIVEQMKHAVGNVVGGITDRLSSVLHLGGQAAEKETPSSAAVSETAVRSADADTPAMKVQLAEPENGKSGEATQAKESVRPPSSSNDLLEPDSHESVGRSVSSSHERTATEEEILSNIAHVEDWAEESASEVEEEPADEEEEDLSDDEEAKSVDHDRDRRNPQFIPRNGAYFLHDDRLQTDEEDEADDDESENEGTEKAAGTADKGQGQAALEGATGDANKKSKSKKSPPKKAAAASDTAVVGSGKKMKKDREADAAEKPPVEEKWGHDLYDEATQASKSQDEITDRYGYNIRDDEQAPRGKRPRRYARPPEMRGRGTRGFRGARRGGRGGGATAQEAGGDEEVVVEKENYDAAAGAVEEEAKTPVPPREKSAKAPPGGRGGARGSSRGAAARGGEAGRGGSASSRRPLQQGSGASGYEEENYQPPQRRRNDEAPPPTRTRGPAGPPAARQPPRQQQQQQYHDQQYDDTPQRPYQPRQQQSRYPPPRSQQRYNENEYDDSYGGDGAASVPHGGEFHSRVFFSSRGRGGPSPGAPRRPTFRAPTFQTRPPAVNTNEQQQQRPQPRMPLVPPARNPDVKASGISAGRPVAPPATSSAVPPVQSKRYSERRGQNIRAETSDDVRSSGGAGGGAGGGGGYGYQQSYGRGGGGGGSGSGGYPMGYPSGGATVNYGALHPPGAVAPPVSQQQYGQYYSGGSGSGGHYYDQQQQQHHAGGGGSHQAGYYQGGGYSGPAQGYYQ</sequence>
<proteinExistence type="inferred from homology"/>
<feature type="compositionally biased region" description="Basic residues" evidence="18">
    <location>
        <begin position="363"/>
        <end position="375"/>
    </location>
</feature>
<feature type="compositionally biased region" description="Pro residues" evidence="18">
    <location>
        <begin position="610"/>
        <end position="619"/>
    </location>
</feature>
<keyword evidence="15" id="KW-0508">mRNA splicing</keyword>
<dbReference type="GO" id="GO:0006397">
    <property type="term" value="P:mRNA processing"/>
    <property type="evidence" value="ECO:0007669"/>
    <property type="project" value="UniProtKB-KW"/>
</dbReference>
<feature type="region of interest" description="Disordered" evidence="18">
    <location>
        <begin position="75"/>
        <end position="783"/>
    </location>
</feature>
<feature type="compositionally biased region" description="Polar residues" evidence="18">
    <location>
        <begin position="590"/>
        <end position="602"/>
    </location>
</feature>
<dbReference type="GO" id="GO:0005681">
    <property type="term" value="C:spliceosomal complex"/>
    <property type="evidence" value="ECO:0007669"/>
    <property type="project" value="UniProtKB-KW"/>
</dbReference>
<feature type="compositionally biased region" description="Basic and acidic residues" evidence="18">
    <location>
        <begin position="297"/>
        <end position="318"/>
    </location>
</feature>
<feature type="compositionally biased region" description="Low complexity" evidence="18">
    <location>
        <begin position="637"/>
        <end position="648"/>
    </location>
</feature>
<feature type="compositionally biased region" description="Gly residues" evidence="18">
    <location>
        <begin position="671"/>
        <end position="704"/>
    </location>
</feature>
<evidence type="ECO:0000256" key="10">
    <source>
        <dbReference type="ARBA" id="ARBA00022728"/>
    </source>
</evidence>
<dbReference type="GO" id="GO:0016607">
    <property type="term" value="C:nuclear speck"/>
    <property type="evidence" value="ECO:0007669"/>
    <property type="project" value="UniProtKB-SubCell"/>
</dbReference>
<dbReference type="SMART" id="SM01044">
    <property type="entry name" value="Btz"/>
    <property type="match status" value="1"/>
</dbReference>
<evidence type="ECO:0000256" key="14">
    <source>
        <dbReference type="ARBA" id="ARBA00023161"/>
    </source>
</evidence>
<dbReference type="GO" id="GO:0003729">
    <property type="term" value="F:mRNA binding"/>
    <property type="evidence" value="ECO:0007669"/>
    <property type="project" value="InterPro"/>
</dbReference>
<dbReference type="InterPro" id="IPR028544">
    <property type="entry name" value="CASC3"/>
</dbReference>
<feature type="compositionally biased region" description="Polar residues" evidence="18">
    <location>
        <begin position="118"/>
        <end position="134"/>
    </location>
</feature>
<keyword evidence="16" id="KW-0539">Nucleus</keyword>
<dbReference type="PANTHER" id="PTHR13434">
    <property type="entry name" value="PROTEIN CASC3"/>
    <property type="match status" value="1"/>
</dbReference>
<evidence type="ECO:0000313" key="21">
    <source>
        <dbReference type="Proteomes" id="UP000192578"/>
    </source>
</evidence>
<evidence type="ECO:0000256" key="2">
    <source>
        <dbReference type="ARBA" id="ARBA00004279"/>
    </source>
</evidence>
<evidence type="ECO:0000256" key="15">
    <source>
        <dbReference type="ARBA" id="ARBA00023187"/>
    </source>
</evidence>
<evidence type="ECO:0000256" key="5">
    <source>
        <dbReference type="ARBA" id="ARBA00009548"/>
    </source>
</evidence>
<feature type="compositionally biased region" description="Gly residues" evidence="18">
    <location>
        <begin position="758"/>
        <end position="775"/>
    </location>
</feature>
<dbReference type="InterPro" id="IPR018545">
    <property type="entry name" value="Btz_dom"/>
</dbReference>
<dbReference type="GO" id="GO:0006417">
    <property type="term" value="P:regulation of translation"/>
    <property type="evidence" value="ECO:0007669"/>
    <property type="project" value="UniProtKB-KW"/>
</dbReference>